<gene>
    <name evidence="3" type="ORF">HGMM_F51A06C40</name>
</gene>
<feature type="domain" description="NAD-dependent epimerase/dehydratase" evidence="2">
    <location>
        <begin position="8"/>
        <end position="235"/>
    </location>
</feature>
<dbReference type="Pfam" id="PF01370">
    <property type="entry name" value="Epimerase"/>
    <property type="match status" value="1"/>
</dbReference>
<name>E6NA41_CALS0</name>
<dbReference type="EC" id="5.1.3.2" evidence="3"/>
<dbReference type="Gene3D" id="3.40.50.720">
    <property type="entry name" value="NAD(P)-binding Rossmann-like Domain"/>
    <property type="match status" value="1"/>
</dbReference>
<reference evidence="3" key="1">
    <citation type="journal article" date="2005" name="Environ. Microbiol.">
        <title>Genetic and functional properties of uncultivated thermophilic crenarchaeotes from a subsurface gold mine as revealed by analysis of genome fragments.</title>
        <authorList>
            <person name="Nunoura T."/>
            <person name="Hirayama H."/>
            <person name="Takami H."/>
            <person name="Oida H."/>
            <person name="Nishi S."/>
            <person name="Shimamura S."/>
            <person name="Suzuki Y."/>
            <person name="Inagaki F."/>
            <person name="Takai K."/>
            <person name="Nealson K.H."/>
            <person name="Horikoshi K."/>
        </authorList>
    </citation>
    <scope>NUCLEOTIDE SEQUENCE</scope>
</reference>
<dbReference type="AlphaFoldDB" id="E6NA41"/>
<evidence type="ECO:0000256" key="1">
    <source>
        <dbReference type="ARBA" id="ARBA00007637"/>
    </source>
</evidence>
<accession>E6NA41</accession>
<evidence type="ECO:0000313" key="3">
    <source>
        <dbReference type="EMBL" id="BAJ49197.1"/>
    </source>
</evidence>
<reference evidence="3" key="2">
    <citation type="journal article" date="2011" name="Nucleic Acids Res.">
        <title>Insights into the evolution of Archaea and eukaryotic protein modifier systems revealed by the genome of a novel archaeal group.</title>
        <authorList>
            <person name="Nunoura T."/>
            <person name="Takaki Y."/>
            <person name="Kakuta J."/>
            <person name="Nishi S."/>
            <person name="Sugahara J."/>
            <person name="Kazama H."/>
            <person name="Chee G."/>
            <person name="Hattori M."/>
            <person name="Kanai A."/>
            <person name="Atomi H."/>
            <person name="Takai K."/>
            <person name="Takami H."/>
        </authorList>
    </citation>
    <scope>NUCLEOTIDE SEQUENCE</scope>
</reference>
<dbReference type="GO" id="GO:0003978">
    <property type="term" value="F:UDP-glucose 4-epimerase activity"/>
    <property type="evidence" value="ECO:0007669"/>
    <property type="project" value="UniProtKB-EC"/>
</dbReference>
<comment type="similarity">
    <text evidence="1">Belongs to the NAD(P)-dependent epimerase/dehydratase family.</text>
</comment>
<evidence type="ECO:0000259" key="2">
    <source>
        <dbReference type="Pfam" id="PF01370"/>
    </source>
</evidence>
<dbReference type="PANTHER" id="PTHR43000">
    <property type="entry name" value="DTDP-D-GLUCOSE 4,6-DEHYDRATASE-RELATED"/>
    <property type="match status" value="1"/>
</dbReference>
<protein>
    <submittedName>
        <fullName evidence="3">UDP-glucose 4-epimerase</fullName>
        <ecNumber evidence="3">5.1.3.2</ecNumber>
    </submittedName>
</protein>
<proteinExistence type="inferred from homology"/>
<sequence>MKTSLSNILVTGGAGFIGSHVVQLLLSKGHNVTVVDDLSAGRRSNIPEDVELIQKDVREIANDDVKDKDVVIHCAAQVSTFKSVDYPGEDFQRNAEGTFKLLETLRKHNPKALFIYTSSRSVHGNIPSPHIADENWPYNPSTFYNVHKIYGEMLCKIYNGLYGINYVILRPSNVYGPRQPYWAGGWYNFIAYWFEQAIKNKPIPIYGTGEQIRDYTYVEDTAKAYILAMENPAAIGETFLLPTGIGTTLNQLAKKILEITESQAGVEYHPPRKGDIQRFVGTYRKAEQKLGWKPTTNLDQGLKREYEWIRKELEP</sequence>
<dbReference type="EMBL" id="AP011887">
    <property type="protein sequence ID" value="BAJ49197.1"/>
    <property type="molecule type" value="Genomic_DNA"/>
</dbReference>
<dbReference type="InterPro" id="IPR001509">
    <property type="entry name" value="Epimerase_deHydtase"/>
</dbReference>
<dbReference type="SUPFAM" id="SSF51735">
    <property type="entry name" value="NAD(P)-binding Rossmann-fold domains"/>
    <property type="match status" value="1"/>
</dbReference>
<dbReference type="InterPro" id="IPR036291">
    <property type="entry name" value="NAD(P)-bd_dom_sf"/>
</dbReference>
<organism evidence="3">
    <name type="scientific">Caldiarchaeum subterraneum</name>
    <dbReference type="NCBI Taxonomy" id="311458"/>
    <lineage>
        <taxon>Archaea</taxon>
        <taxon>Nitrososphaerota</taxon>
        <taxon>Candidatus Caldarchaeales</taxon>
        <taxon>Candidatus Caldarchaeaceae</taxon>
        <taxon>Candidatus Caldarchaeum</taxon>
    </lineage>
</organism>
<keyword evidence="3" id="KW-0413">Isomerase</keyword>